<feature type="transmembrane region" description="Helical" evidence="3">
    <location>
        <begin position="21"/>
        <end position="44"/>
    </location>
</feature>
<protein>
    <recommendedName>
        <fullName evidence="2">Biotin transporter</fullName>
    </recommendedName>
</protein>
<feature type="transmembrane region" description="Helical" evidence="3">
    <location>
        <begin position="76"/>
        <end position="98"/>
    </location>
</feature>
<dbReference type="Pfam" id="PF02632">
    <property type="entry name" value="BioY"/>
    <property type="match status" value="1"/>
</dbReference>
<dbReference type="HOGENOM" id="CLU_077931_2_0_0"/>
<feature type="transmembrane region" description="Helical" evidence="3">
    <location>
        <begin position="50"/>
        <end position="69"/>
    </location>
</feature>
<dbReference type="Gene3D" id="1.10.1760.20">
    <property type="match status" value="1"/>
</dbReference>
<dbReference type="OrthoDB" id="9803495at2"/>
<keyword evidence="2" id="KW-1003">Cell membrane</keyword>
<keyword evidence="5" id="KW-1185">Reference proteome</keyword>
<dbReference type="GO" id="GO:0015225">
    <property type="term" value="F:biotin transmembrane transporter activity"/>
    <property type="evidence" value="ECO:0007669"/>
    <property type="project" value="UniProtKB-UniRule"/>
</dbReference>
<evidence type="ECO:0000256" key="1">
    <source>
        <dbReference type="ARBA" id="ARBA00010692"/>
    </source>
</evidence>
<keyword evidence="3" id="KW-0812">Transmembrane</keyword>
<dbReference type="AlphaFoldDB" id="D1CIK6"/>
<reference evidence="5" key="1">
    <citation type="journal article" date="2010" name="Stand. Genomic Sci.">
        <title>Complete genome sequence of 'Thermobaculum terrenum' type strain (YNP1).</title>
        <authorList>
            <person name="Kiss H."/>
            <person name="Cleland D."/>
            <person name="Lapidus A."/>
            <person name="Lucas S."/>
            <person name="Glavina Del Rio T."/>
            <person name="Nolan M."/>
            <person name="Tice H."/>
            <person name="Han C."/>
            <person name="Goodwin L."/>
            <person name="Pitluck S."/>
            <person name="Liolios K."/>
            <person name="Ivanova N."/>
            <person name="Mavromatis K."/>
            <person name="Ovchinnikova G."/>
            <person name="Pati A."/>
            <person name="Chen A."/>
            <person name="Palaniappan K."/>
            <person name="Land M."/>
            <person name="Hauser L."/>
            <person name="Chang Y."/>
            <person name="Jeffries C."/>
            <person name="Lu M."/>
            <person name="Brettin T."/>
            <person name="Detter J."/>
            <person name="Goker M."/>
            <person name="Tindall B."/>
            <person name="Beck B."/>
            <person name="McDermott T."/>
            <person name="Woyke T."/>
            <person name="Bristow J."/>
            <person name="Eisen J."/>
            <person name="Markowitz V."/>
            <person name="Hugenholtz P."/>
            <person name="Kyrpides N."/>
            <person name="Klenk H."/>
            <person name="Cheng J."/>
        </authorList>
    </citation>
    <scope>NUCLEOTIDE SEQUENCE [LARGE SCALE GENOMIC DNA]</scope>
    <source>
        <strain evidence="5">ATCC BAA-798 / YNP1</strain>
    </source>
</reference>
<name>D1CIK6_THET1</name>
<dbReference type="PANTHER" id="PTHR34295:SF1">
    <property type="entry name" value="BIOTIN TRANSPORTER BIOY"/>
    <property type="match status" value="1"/>
</dbReference>
<organism evidence="4 5">
    <name type="scientific">Thermobaculum terrenum (strain ATCC BAA-798 / CCMEE 7001 / YNP1)</name>
    <dbReference type="NCBI Taxonomy" id="525904"/>
    <lineage>
        <taxon>Bacteria</taxon>
        <taxon>Bacillati</taxon>
        <taxon>Chloroflexota</taxon>
        <taxon>Chloroflexia</taxon>
        <taxon>Candidatus Thermobaculales</taxon>
        <taxon>Candidatus Thermobaculaceae</taxon>
        <taxon>Thermobaculum</taxon>
    </lineage>
</organism>
<sequence length="197" mass="20990">MLSQAIAPRRTLVDALLQGSSLLYHLLVVVAGSLLMAALAQVSIPLPFTPVPITGQTYGVLLIGTLLGSRRGALSMLLYIIEGGMGLPFFAQGASGWAKLLGPTGGYLVGFVLAAYVIGWMAERGMDRRMWTALVPMLVGEVIIFACGVSWLAHFVGWDKALPLGLYPFIPGDVIKTLLAALTLPAGWKLLGLWGRE</sequence>
<dbReference type="eggNOG" id="COG1268">
    <property type="taxonomic scope" value="Bacteria"/>
</dbReference>
<gene>
    <name evidence="4" type="ordered locus">Tter_2689</name>
</gene>
<keyword evidence="3" id="KW-1133">Transmembrane helix</keyword>
<evidence type="ECO:0000256" key="2">
    <source>
        <dbReference type="PIRNR" id="PIRNR016661"/>
    </source>
</evidence>
<feature type="transmembrane region" description="Helical" evidence="3">
    <location>
        <begin position="174"/>
        <end position="194"/>
    </location>
</feature>
<proteinExistence type="inferred from homology"/>
<comment type="subcellular location">
    <subcellularLocation>
        <location evidence="2">Cell membrane</location>
        <topology evidence="2">Multi-pass membrane protein</topology>
    </subcellularLocation>
</comment>
<evidence type="ECO:0000313" key="5">
    <source>
        <dbReference type="Proteomes" id="UP000000323"/>
    </source>
</evidence>
<comment type="similarity">
    <text evidence="1 2">Belongs to the BioY family.</text>
</comment>
<dbReference type="Proteomes" id="UP000000323">
    <property type="component" value="Chromosome 2"/>
</dbReference>
<evidence type="ECO:0000313" key="4">
    <source>
        <dbReference type="EMBL" id="ACZ43577.1"/>
    </source>
</evidence>
<dbReference type="PANTHER" id="PTHR34295">
    <property type="entry name" value="BIOTIN TRANSPORTER BIOY"/>
    <property type="match status" value="1"/>
</dbReference>
<dbReference type="InterPro" id="IPR003784">
    <property type="entry name" value="BioY"/>
</dbReference>
<dbReference type="STRING" id="525904.Tter_2689"/>
<feature type="transmembrane region" description="Helical" evidence="3">
    <location>
        <begin position="104"/>
        <end position="122"/>
    </location>
</feature>
<keyword evidence="2" id="KW-0813">Transport</keyword>
<accession>D1CIK6</accession>
<dbReference type="EMBL" id="CP001826">
    <property type="protein sequence ID" value="ACZ43577.1"/>
    <property type="molecule type" value="Genomic_DNA"/>
</dbReference>
<dbReference type="PIRSF" id="PIRSF016661">
    <property type="entry name" value="BioY"/>
    <property type="match status" value="1"/>
</dbReference>
<evidence type="ECO:0000256" key="3">
    <source>
        <dbReference type="SAM" id="Phobius"/>
    </source>
</evidence>
<keyword evidence="2 3" id="KW-0472">Membrane</keyword>
<dbReference type="GO" id="GO:0005886">
    <property type="term" value="C:plasma membrane"/>
    <property type="evidence" value="ECO:0007669"/>
    <property type="project" value="UniProtKB-SubCell"/>
</dbReference>
<dbReference type="RefSeq" id="WP_012876608.1">
    <property type="nucleotide sequence ID" value="NC_013526.1"/>
</dbReference>
<dbReference type="KEGG" id="ttr:Tter_2689"/>
<feature type="transmembrane region" description="Helical" evidence="3">
    <location>
        <begin position="134"/>
        <end position="154"/>
    </location>
</feature>